<feature type="region of interest" description="Disordered" evidence="4">
    <location>
        <begin position="774"/>
        <end position="804"/>
    </location>
</feature>
<proteinExistence type="predicted"/>
<feature type="repeat" description="ANK" evidence="3">
    <location>
        <begin position="991"/>
        <end position="1023"/>
    </location>
</feature>
<dbReference type="EMBL" id="JAVRJZ010000002">
    <property type="protein sequence ID" value="KAK2725488.1"/>
    <property type="molecule type" value="Genomic_DNA"/>
</dbReference>
<dbReference type="Pfam" id="PF00023">
    <property type="entry name" value="Ank"/>
    <property type="match status" value="1"/>
</dbReference>
<dbReference type="CDD" id="cd18297">
    <property type="entry name" value="BTB_POZ_ABTB2-like"/>
    <property type="match status" value="1"/>
</dbReference>
<dbReference type="SMART" id="SM00248">
    <property type="entry name" value="ANK"/>
    <property type="match status" value="5"/>
</dbReference>
<dbReference type="CDD" id="cd22913">
    <property type="entry name" value="HFD_ABTB2-like"/>
    <property type="match status" value="1"/>
</dbReference>
<dbReference type="SUPFAM" id="SSF47113">
    <property type="entry name" value="Histone-fold"/>
    <property type="match status" value="1"/>
</dbReference>
<keyword evidence="1" id="KW-0677">Repeat</keyword>
<dbReference type="PANTHER" id="PTHR46071">
    <property type="entry name" value="ANKYRIN REPEAT AND BTB/POZ DOMAIN-CONTAINING"/>
    <property type="match status" value="1"/>
</dbReference>
<feature type="repeat" description="ANK" evidence="3">
    <location>
        <begin position="1075"/>
        <end position="1107"/>
    </location>
</feature>
<gene>
    <name evidence="6" type="ORF">QYM36_000096</name>
</gene>
<evidence type="ECO:0000256" key="4">
    <source>
        <dbReference type="SAM" id="MobiDB-lite"/>
    </source>
</evidence>
<evidence type="ECO:0000259" key="5">
    <source>
        <dbReference type="PROSITE" id="PS50097"/>
    </source>
</evidence>
<comment type="caution">
    <text evidence="6">The sequence shown here is derived from an EMBL/GenBank/DDBJ whole genome shotgun (WGS) entry which is preliminary data.</text>
</comment>
<feature type="compositionally biased region" description="Polar residues" evidence="4">
    <location>
        <begin position="1"/>
        <end position="11"/>
    </location>
</feature>
<feature type="domain" description="BTB" evidence="5">
    <location>
        <begin position="1330"/>
        <end position="1391"/>
    </location>
</feature>
<evidence type="ECO:0000256" key="1">
    <source>
        <dbReference type="ARBA" id="ARBA00022737"/>
    </source>
</evidence>
<dbReference type="CDD" id="cd18491">
    <property type="entry name" value="BACK_ABTB2_like"/>
    <property type="match status" value="1"/>
</dbReference>
<evidence type="ECO:0000313" key="7">
    <source>
        <dbReference type="Proteomes" id="UP001187531"/>
    </source>
</evidence>
<dbReference type="SUPFAM" id="SSF54695">
    <property type="entry name" value="POZ domain"/>
    <property type="match status" value="1"/>
</dbReference>
<protein>
    <recommendedName>
        <fullName evidence="5">BTB domain-containing protein</fullName>
    </recommendedName>
</protein>
<dbReference type="SUPFAM" id="SSF48403">
    <property type="entry name" value="Ankyrin repeat"/>
    <property type="match status" value="1"/>
</dbReference>
<organism evidence="6 7">
    <name type="scientific">Artemia franciscana</name>
    <name type="common">Brine shrimp</name>
    <name type="synonym">Artemia sanfranciscana</name>
    <dbReference type="NCBI Taxonomy" id="6661"/>
    <lineage>
        <taxon>Eukaryota</taxon>
        <taxon>Metazoa</taxon>
        <taxon>Ecdysozoa</taxon>
        <taxon>Arthropoda</taxon>
        <taxon>Crustacea</taxon>
        <taxon>Branchiopoda</taxon>
        <taxon>Anostraca</taxon>
        <taxon>Artemiidae</taxon>
        <taxon>Artemia</taxon>
    </lineage>
</organism>
<dbReference type="InterPro" id="IPR011333">
    <property type="entry name" value="SKP1/BTB/POZ_sf"/>
</dbReference>
<dbReference type="PROSITE" id="PS50088">
    <property type="entry name" value="ANK_REPEAT"/>
    <property type="match status" value="2"/>
</dbReference>
<feature type="compositionally biased region" description="Polar residues" evidence="4">
    <location>
        <begin position="57"/>
        <end position="75"/>
    </location>
</feature>
<reference evidence="6" key="1">
    <citation type="submission" date="2023-07" db="EMBL/GenBank/DDBJ databases">
        <title>Chromosome-level genome assembly of Artemia franciscana.</title>
        <authorList>
            <person name="Jo E."/>
        </authorList>
    </citation>
    <scope>NUCLEOTIDE SEQUENCE</scope>
    <source>
        <tissue evidence="6">Whole body</tissue>
    </source>
</reference>
<evidence type="ECO:0000313" key="6">
    <source>
        <dbReference type="EMBL" id="KAK2725488.1"/>
    </source>
</evidence>
<feature type="compositionally biased region" description="Basic and acidic residues" evidence="4">
    <location>
        <begin position="148"/>
        <end position="161"/>
    </location>
</feature>
<sequence>MSHPGHNNRQHSIPDFRDVDHYRSPGRTAADIGHEIIRPKPRRPGEVYRASGDGSPLSKSFNQLPQSSSPGQTQFLEKLPPQKLGSRDLYCDSNANLKVTSPRDHYPQFQTYRSAEFMLKGVTGRIEQPLPNYGFQNHSSRAKIQVSPHKDSCSTNREKSTSHRSSVSNFQAGNSCIDYSTPTCAGTTSRTPLGAFIEESPRPQAARSVIERQLPDLEIRSFDSSHDVRVRKRSSEPLNSSNYTFDEHTVHAEVHEEPDTFNRHRYEGEITTKTDEEIKAHQPHTLPNPEKKSSLEEPRRAKSAQTHKVADDCDTRYVTTNSMGDTYVSNESDSLLNGNEIISNSSTMREDLSQFGDGTDCGSLSKSSSEGDPNSMASRKCRFPNKVKSRRRNILNFPNHLNIEELCGGQRRQDSLGGSSSDDNRSSGHASMSDGHTSSSPPVETLPRHKHYRIPTQLNSVPEDDRLGSTVVSPTMKCGLRKAIPPRTRHRSQTKDDLTIQLEQATGLDDIKYAIEQLTLRSHGSARTNYSTSTYSSMSGSEMSEPVRRLVRHSSLETVNTNVTVADEFVWVDSYNRLVELQNLPWNNHDVLRVVQNGRLREDLDRVSMEVVPRLAYLLQRALLRIARETQRLSKPIGLCSKHEVSSAFRVVLSSGLADSCIKASMRAAAMYTVSGPEALKQTKTARAGLQLGVGRFHRWMADVRLGRFIHEYAAVYMTAGIENLLEEIVLQCLPQEQEALLTASVLEHAIATNGDLWGLLQPYAHLNAGRTSSGALSLPRWSSRTTNSATSTPRNSVSIEDQSRASKTLEQSLMTTCVGSVNELTDLLMRVVHHHHKMGSTSQKFCPTWVPSSIHTLFYFMRCSQLEHAEHAQRAPVQELVYERPYIVLPPLAEWVRVAHAHAEHRYSLVIDKDDVCQSARLLLPGVDCPTRICGNDEALCPRKPIDEHDCARKYKVDLAFKMIGSGRIDLVPHALQLLPPSKINTVNDYGMTALMLAAVRGDESLAKILIDAGASLNAETPVYQIANQNITPETLYWTALTYSSINGHVGIARMLLDRGAHQEGGAKVGEDRCTETPLQVASAAGNLDMVNLLLSHGADPFLSTVSRDSLCYSPSSQRGCYSAIAVAAAHGKRSVLHKLLSQPAHSVQSSEVLSLEEILAEGSSHHSAAERRIPRLQMSSDGNIIDPKASKFSKIQIKALQEAMYLSAENGHLDITLDLRHLGVPWTLHCWMHTLGTAQEQGLEPIVDQLLQDFLHVWPDDCSVPFIDECLPLLFNIFRYSKAEGTTLLLADIFSTCYGKDPIKEILDIALSQGPRIDPKFVNNPELSDVQFRVEGRVFFAHKIILVTASPKFQEMLNSKFCDGNSPVIQINDIRYDIFEMVMLYLYKGGYENILVESNDVLELMAAANFFQLDGLLRFCERTCSQFVNLDNVVSMYIHAKVYNAFQLLEYCQGFFLQNMVALLTYDDSVRRLIFGKKLTDHDVLAGLLLTLQSRVKTRSIKMNKI</sequence>
<dbReference type="Pfam" id="PF26281">
    <property type="entry name" value="Histone_ABTB"/>
    <property type="match status" value="1"/>
</dbReference>
<dbReference type="InterPro" id="IPR052089">
    <property type="entry name" value="Ankyrin-BTB/POZ_domain"/>
</dbReference>
<dbReference type="PROSITE" id="PS50097">
    <property type="entry name" value="BTB"/>
    <property type="match status" value="1"/>
</dbReference>
<dbReference type="SMART" id="SM00225">
    <property type="entry name" value="BTB"/>
    <property type="match status" value="1"/>
</dbReference>
<dbReference type="FunFam" id="3.30.710.10:FF:000030">
    <property type="entry name" value="Ankyrin repeat and BTB/POZ domain-containing protein BTBD11"/>
    <property type="match status" value="1"/>
</dbReference>
<dbReference type="InterPro" id="IPR059008">
    <property type="entry name" value="ABTB2/3_histone"/>
</dbReference>
<feature type="region of interest" description="Disordered" evidence="4">
    <location>
        <begin position="273"/>
        <end position="313"/>
    </location>
</feature>
<dbReference type="GO" id="GO:0046982">
    <property type="term" value="F:protein heterodimerization activity"/>
    <property type="evidence" value="ECO:0007669"/>
    <property type="project" value="InterPro"/>
</dbReference>
<name>A0AA88LBQ4_ARTSF</name>
<dbReference type="InterPro" id="IPR000210">
    <property type="entry name" value="BTB/POZ_dom"/>
</dbReference>
<dbReference type="PROSITE" id="PS50297">
    <property type="entry name" value="ANK_REP_REGION"/>
    <property type="match status" value="2"/>
</dbReference>
<feature type="compositionally biased region" description="Basic and acidic residues" evidence="4">
    <location>
        <begin position="32"/>
        <end position="46"/>
    </location>
</feature>
<evidence type="ECO:0000256" key="3">
    <source>
        <dbReference type="PROSITE-ProRule" id="PRU00023"/>
    </source>
</evidence>
<dbReference type="InterPro" id="IPR002110">
    <property type="entry name" value="Ankyrin_rpt"/>
</dbReference>
<feature type="region of interest" description="Disordered" evidence="4">
    <location>
        <begin position="350"/>
        <end position="385"/>
    </location>
</feature>
<feature type="compositionally biased region" description="Polar residues" evidence="4">
    <location>
        <begin position="362"/>
        <end position="377"/>
    </location>
</feature>
<dbReference type="Gene3D" id="1.25.40.20">
    <property type="entry name" value="Ankyrin repeat-containing domain"/>
    <property type="match status" value="1"/>
</dbReference>
<dbReference type="PANTHER" id="PTHR46071:SF2">
    <property type="entry name" value="ANKYRIN REPEAT AND BTB_POZ DOMAIN-CONTAINING PROTEIN 2-LIKE PROTEIN"/>
    <property type="match status" value="1"/>
</dbReference>
<keyword evidence="2 3" id="KW-0040">ANK repeat</keyword>
<feature type="region of interest" description="Disordered" evidence="4">
    <location>
        <begin position="145"/>
        <end position="172"/>
    </location>
</feature>
<feature type="compositionally biased region" description="Polar residues" evidence="4">
    <location>
        <begin position="163"/>
        <end position="172"/>
    </location>
</feature>
<dbReference type="Pfam" id="PF12796">
    <property type="entry name" value="Ank_2"/>
    <property type="match status" value="1"/>
</dbReference>
<feature type="compositionally biased region" description="Basic and acidic residues" evidence="4">
    <location>
        <begin position="12"/>
        <end position="23"/>
    </location>
</feature>
<feature type="compositionally biased region" description="Basic and acidic residues" evidence="4">
    <location>
        <begin position="289"/>
        <end position="300"/>
    </location>
</feature>
<keyword evidence="7" id="KW-1185">Reference proteome</keyword>
<feature type="region of interest" description="Disordered" evidence="4">
    <location>
        <begin position="1"/>
        <end position="76"/>
    </location>
</feature>
<feature type="region of interest" description="Disordered" evidence="4">
    <location>
        <begin position="411"/>
        <end position="448"/>
    </location>
</feature>
<dbReference type="InterPro" id="IPR009072">
    <property type="entry name" value="Histone-fold"/>
</dbReference>
<dbReference type="Gene3D" id="1.10.20.10">
    <property type="entry name" value="Histone, subunit A"/>
    <property type="match status" value="1"/>
</dbReference>
<evidence type="ECO:0000256" key="2">
    <source>
        <dbReference type="ARBA" id="ARBA00023043"/>
    </source>
</evidence>
<accession>A0AA88LBQ4</accession>
<dbReference type="Proteomes" id="UP001187531">
    <property type="component" value="Unassembled WGS sequence"/>
</dbReference>
<dbReference type="Gene3D" id="3.30.710.10">
    <property type="entry name" value="Potassium Channel Kv1.1, Chain A"/>
    <property type="match status" value="1"/>
</dbReference>
<dbReference type="InterPro" id="IPR036770">
    <property type="entry name" value="Ankyrin_rpt-contain_sf"/>
</dbReference>
<dbReference type="Pfam" id="PF00651">
    <property type="entry name" value="BTB"/>
    <property type="match status" value="1"/>
</dbReference>